<comment type="caution">
    <text evidence="15">The sequence shown here is derived from an EMBL/GenBank/DDBJ whole genome shotgun (WGS) entry which is preliminary data.</text>
</comment>
<dbReference type="Gene3D" id="1.25.40.10">
    <property type="entry name" value="Tetratricopeptide repeat domain"/>
    <property type="match status" value="1"/>
</dbReference>
<evidence type="ECO:0000256" key="6">
    <source>
        <dbReference type="ARBA" id="ARBA00022692"/>
    </source>
</evidence>
<feature type="repeat" description="TPR" evidence="12">
    <location>
        <begin position="530"/>
        <end position="563"/>
    </location>
</feature>
<dbReference type="AlphaFoldDB" id="A0AAV4ZWM4"/>
<evidence type="ECO:0000313" key="15">
    <source>
        <dbReference type="EMBL" id="GJJ06316.1"/>
    </source>
</evidence>
<dbReference type="EMBL" id="BPWL01000001">
    <property type="protein sequence ID" value="GJJ06316.1"/>
    <property type="molecule type" value="Genomic_DNA"/>
</dbReference>
<dbReference type="InterPro" id="IPR024111">
    <property type="entry name" value="PEX5/PEX5L"/>
</dbReference>
<evidence type="ECO:0000256" key="14">
    <source>
        <dbReference type="SAM" id="Phobius"/>
    </source>
</evidence>
<dbReference type="PROSITE" id="PS50005">
    <property type="entry name" value="TPR"/>
    <property type="match status" value="2"/>
</dbReference>
<evidence type="ECO:0000256" key="4">
    <source>
        <dbReference type="ARBA" id="ARBA00005348"/>
    </source>
</evidence>
<gene>
    <name evidence="15" type="ORF">Clacol_000507</name>
</gene>
<organism evidence="15 16">
    <name type="scientific">Clathrus columnatus</name>
    <dbReference type="NCBI Taxonomy" id="1419009"/>
    <lineage>
        <taxon>Eukaryota</taxon>
        <taxon>Fungi</taxon>
        <taxon>Dikarya</taxon>
        <taxon>Basidiomycota</taxon>
        <taxon>Agaricomycotina</taxon>
        <taxon>Agaricomycetes</taxon>
        <taxon>Phallomycetidae</taxon>
        <taxon>Phallales</taxon>
        <taxon>Clathraceae</taxon>
        <taxon>Clathrus</taxon>
    </lineage>
</organism>
<feature type="repeat" description="TPR" evidence="12">
    <location>
        <begin position="564"/>
        <end position="597"/>
    </location>
</feature>
<keyword evidence="6 14" id="KW-0812">Transmembrane</keyword>
<evidence type="ECO:0000256" key="8">
    <source>
        <dbReference type="ARBA" id="ARBA00022803"/>
    </source>
</evidence>
<accession>A0AAV4ZWM4</accession>
<evidence type="ECO:0000256" key="3">
    <source>
        <dbReference type="ARBA" id="ARBA00004496"/>
    </source>
</evidence>
<evidence type="ECO:0000256" key="10">
    <source>
        <dbReference type="ARBA" id="ARBA00023136"/>
    </source>
</evidence>
<evidence type="ECO:0000256" key="11">
    <source>
        <dbReference type="ARBA" id="ARBA00023140"/>
    </source>
</evidence>
<dbReference type="SMART" id="SM00028">
    <property type="entry name" value="TPR"/>
    <property type="match status" value="4"/>
</dbReference>
<keyword evidence="10 14" id="KW-0472">Membrane</keyword>
<dbReference type="Proteomes" id="UP001050691">
    <property type="component" value="Unassembled WGS sequence"/>
</dbReference>
<keyword evidence="16" id="KW-1185">Reference proteome</keyword>
<keyword evidence="11" id="KW-0576">Peroxisome</keyword>
<dbReference type="InterPro" id="IPR019734">
    <property type="entry name" value="TPR_rpt"/>
</dbReference>
<dbReference type="InterPro" id="IPR004895">
    <property type="entry name" value="Prenylated_rab_accept_PRA1"/>
</dbReference>
<feature type="transmembrane region" description="Helical" evidence="14">
    <location>
        <begin position="780"/>
        <end position="803"/>
    </location>
</feature>
<comment type="similarity">
    <text evidence="4">Belongs to the peroxisomal targeting signal receptor family.</text>
</comment>
<name>A0AAV4ZWM4_9AGAM</name>
<evidence type="ECO:0000313" key="16">
    <source>
        <dbReference type="Proteomes" id="UP001050691"/>
    </source>
</evidence>
<comment type="subcellular location">
    <subcellularLocation>
        <location evidence="3">Cytoplasm</location>
    </subcellularLocation>
    <subcellularLocation>
        <location evidence="1">Membrane</location>
        <topology evidence="1">Multi-pass membrane protein</topology>
    </subcellularLocation>
    <subcellularLocation>
        <location evidence="2">Peroxisome</location>
    </subcellularLocation>
</comment>
<evidence type="ECO:0000256" key="13">
    <source>
        <dbReference type="SAM" id="MobiDB-lite"/>
    </source>
</evidence>
<keyword evidence="7" id="KW-0677">Repeat</keyword>
<evidence type="ECO:0000256" key="1">
    <source>
        <dbReference type="ARBA" id="ARBA00004141"/>
    </source>
</evidence>
<dbReference type="GO" id="GO:0005778">
    <property type="term" value="C:peroxisomal membrane"/>
    <property type="evidence" value="ECO:0007669"/>
    <property type="project" value="TreeGrafter"/>
</dbReference>
<keyword evidence="9 14" id="KW-1133">Transmembrane helix</keyword>
<keyword evidence="8 12" id="KW-0802">TPR repeat</keyword>
<dbReference type="SUPFAM" id="SSF48452">
    <property type="entry name" value="TPR-like"/>
    <property type="match status" value="1"/>
</dbReference>
<dbReference type="PANTHER" id="PTHR10130">
    <property type="entry name" value="PEROXISOMAL TARGETING SIGNAL 1 RECEPTOR PEX5"/>
    <property type="match status" value="1"/>
</dbReference>
<feature type="region of interest" description="Disordered" evidence="13">
    <location>
        <begin position="260"/>
        <end position="281"/>
    </location>
</feature>
<evidence type="ECO:0000256" key="7">
    <source>
        <dbReference type="ARBA" id="ARBA00022737"/>
    </source>
</evidence>
<keyword evidence="5" id="KW-0963">Cytoplasm</keyword>
<dbReference type="Gene3D" id="6.10.280.230">
    <property type="match status" value="1"/>
</dbReference>
<dbReference type="PANTHER" id="PTHR10130:SF0">
    <property type="entry name" value="GH08708P"/>
    <property type="match status" value="1"/>
</dbReference>
<reference evidence="15" key="1">
    <citation type="submission" date="2021-10" db="EMBL/GenBank/DDBJ databases">
        <title>De novo Genome Assembly of Clathrus columnatus (Basidiomycota, Fungi) Using Illumina and Nanopore Sequence Data.</title>
        <authorList>
            <person name="Ogiso-Tanaka E."/>
            <person name="Itagaki H."/>
            <person name="Hosoya T."/>
            <person name="Hosaka K."/>
        </authorList>
    </citation>
    <scope>NUCLEOTIDE SEQUENCE</scope>
    <source>
        <strain evidence="15">MO-923</strain>
    </source>
</reference>
<evidence type="ECO:0000256" key="9">
    <source>
        <dbReference type="ARBA" id="ARBA00022989"/>
    </source>
</evidence>
<dbReference type="InterPro" id="IPR011990">
    <property type="entry name" value="TPR-like_helical_dom_sf"/>
</dbReference>
<evidence type="ECO:0000256" key="5">
    <source>
        <dbReference type="ARBA" id="ARBA00022490"/>
    </source>
</evidence>
<dbReference type="Pfam" id="PF03208">
    <property type="entry name" value="PRA1"/>
    <property type="match status" value="1"/>
</dbReference>
<proteinExistence type="inferred from homology"/>
<sequence>MALSTLFDGSDYRGIQQDFFGIGQASSSQQSFRTQVPQNSTLQEAARFFADEQSRTIPSPYHQSFNSFDLHSLRINLPEVKSPVNAFTPQSNSAGNSSWSSDFLNLNQMILRSPEINSITEPSQGQLPDTHFQHRSGLPLALGLFRISQNIISADQIIVSRPFHMGSTPQRDSLEAQANRESFWEHFFPSEELVTFNQINPPADIIHEQPTDADELSKTAALLIDAVKEELNPKFKNSSFLSLMRQLRDKEMTIQGSEMVQSNPSNTVDGKGKGRSKPENGFADAFVQNTTQVQDFHLDRNDPLTAGPSTRPAPPVMDSITQMRNEVETDDDRYWKEENAAYQQYWSHTSMQDGFQRYPEWDRLQEDWEKFEATSTGIKMVSSYPFQANNPYLQTDFVLGNHSSHTLGEQRAESLLELEAAVQKDPRDPTRWYQLGVKQQENEREQSAILALRRATQLNPSFLDAWLALAVSYTNEGDKSGAYSAIRSWLDNNSSYNHEAIPTLDGQENGELMQRLMSLIRQTSDGAIDADLQTALGIVLNTSEDFERAQDCFRTALSVRPNDWLLYNRVGATLANSGQAKSAIWYYYQALALNPSYIRARRQRNDNPQDSISQYDEAARHVLDALVLQETDTSSSDTRGITSSALWECLRTTCMQLQRMDLVTFCDAHDLKESSAATKGTFLSSFVPSFRASSAMLSFLFAMNSLTSETSASSKGIKETRLSALRPVGEFFDYNRISRPADLNQATSRISYNTRYFSGNYGLVIATLAVYALLTTPLLLIALVLLTGGFIVINKWGMLVLLFGRNSY</sequence>
<evidence type="ECO:0000256" key="12">
    <source>
        <dbReference type="PROSITE-ProRule" id="PRU00339"/>
    </source>
</evidence>
<evidence type="ECO:0000256" key="2">
    <source>
        <dbReference type="ARBA" id="ARBA00004275"/>
    </source>
</evidence>
<dbReference type="GO" id="GO:0016560">
    <property type="term" value="P:protein import into peroxisome matrix, docking"/>
    <property type="evidence" value="ECO:0007669"/>
    <property type="project" value="TreeGrafter"/>
</dbReference>
<dbReference type="GO" id="GO:0005052">
    <property type="term" value="F:peroxisome matrix targeting signal-1 binding"/>
    <property type="evidence" value="ECO:0007669"/>
    <property type="project" value="TreeGrafter"/>
</dbReference>
<protein>
    <recommendedName>
        <fullName evidence="17">TPR-like protein</fullName>
    </recommendedName>
</protein>
<dbReference type="GO" id="GO:0005829">
    <property type="term" value="C:cytosol"/>
    <property type="evidence" value="ECO:0007669"/>
    <property type="project" value="TreeGrafter"/>
</dbReference>
<evidence type="ECO:0008006" key="17">
    <source>
        <dbReference type="Google" id="ProtNLM"/>
    </source>
</evidence>
<dbReference type="Pfam" id="PF13181">
    <property type="entry name" value="TPR_8"/>
    <property type="match status" value="1"/>
</dbReference>